<dbReference type="AlphaFoldDB" id="A0A170YB65"/>
<name>A0A170YB65_9BACT</name>
<evidence type="ECO:0000313" key="9">
    <source>
        <dbReference type="EMBL" id="GAT61658.1"/>
    </source>
</evidence>
<dbReference type="Proteomes" id="UP000076586">
    <property type="component" value="Unassembled WGS sequence"/>
</dbReference>
<reference evidence="10" key="1">
    <citation type="submission" date="2016-04" db="EMBL/GenBank/DDBJ databases">
        <title>Draft genome sequence of Paludibacter jiangxiensis strain NM7.</title>
        <authorList>
            <person name="Qiu Y."/>
            <person name="Matsuura N."/>
            <person name="Ohashi A."/>
            <person name="Tourlousse M.D."/>
            <person name="Sekiguchi Y."/>
        </authorList>
    </citation>
    <scope>NUCLEOTIDE SEQUENCE [LARGE SCALE GENOMIC DNA]</scope>
    <source>
        <strain evidence="10">NM7</strain>
    </source>
</reference>
<sequence length="133" mass="15204">MDALDILVKHDIKPSLQRLAVMEYMLTHFTHPTVDEIYSSLSPSIPTLSKTTIYNTLSLFEEQGVVLYLGIDKKNARFDGNTSHHAHFRCKNCNAIIDIFNQKPEDVVLEGHPELVIDDVQTYYTGYCKNCKK</sequence>
<proteinExistence type="inferred from homology"/>
<dbReference type="GO" id="GO:0003700">
    <property type="term" value="F:DNA-binding transcription factor activity"/>
    <property type="evidence" value="ECO:0007669"/>
    <property type="project" value="InterPro"/>
</dbReference>
<dbReference type="InterPro" id="IPR036390">
    <property type="entry name" value="WH_DNA-bd_sf"/>
</dbReference>
<dbReference type="GO" id="GO:1900376">
    <property type="term" value="P:regulation of secondary metabolite biosynthetic process"/>
    <property type="evidence" value="ECO:0007669"/>
    <property type="project" value="TreeGrafter"/>
</dbReference>
<feature type="binding site" evidence="7">
    <location>
        <position position="90"/>
    </location>
    <ligand>
        <name>Zn(2+)</name>
        <dbReference type="ChEBI" id="CHEBI:29105"/>
    </ligand>
</feature>
<evidence type="ECO:0000256" key="2">
    <source>
        <dbReference type="ARBA" id="ARBA00022491"/>
    </source>
</evidence>
<keyword evidence="7" id="KW-0479">Metal-binding</keyword>
<evidence type="ECO:0000256" key="5">
    <source>
        <dbReference type="ARBA" id="ARBA00023125"/>
    </source>
</evidence>
<feature type="binding site" evidence="7">
    <location>
        <position position="93"/>
    </location>
    <ligand>
        <name>Zn(2+)</name>
        <dbReference type="ChEBI" id="CHEBI:29105"/>
    </ligand>
</feature>
<comment type="caution">
    <text evidence="9">The sequence shown here is derived from an EMBL/GenBank/DDBJ whole genome shotgun (WGS) entry which is preliminary data.</text>
</comment>
<comment type="cofactor">
    <cofactor evidence="8">
        <name>Mn(2+)</name>
        <dbReference type="ChEBI" id="CHEBI:29035"/>
    </cofactor>
    <cofactor evidence="8">
        <name>Fe(2+)</name>
        <dbReference type="ChEBI" id="CHEBI:29033"/>
    </cofactor>
    <text evidence="8">Binds 1 Mn(2+) or Fe(2+) ion per subunit.</text>
</comment>
<dbReference type="Pfam" id="PF01475">
    <property type="entry name" value="FUR"/>
    <property type="match status" value="1"/>
</dbReference>
<keyword evidence="10" id="KW-1185">Reference proteome</keyword>
<feature type="binding site" evidence="8">
    <location>
        <position position="105"/>
    </location>
    <ligand>
        <name>Fe cation</name>
        <dbReference type="ChEBI" id="CHEBI:24875"/>
    </ligand>
</feature>
<evidence type="ECO:0000256" key="8">
    <source>
        <dbReference type="PIRSR" id="PIRSR602481-2"/>
    </source>
</evidence>
<dbReference type="PANTHER" id="PTHR33202">
    <property type="entry name" value="ZINC UPTAKE REGULATION PROTEIN"/>
    <property type="match status" value="1"/>
</dbReference>
<dbReference type="GO" id="GO:0045892">
    <property type="term" value="P:negative regulation of DNA-templated transcription"/>
    <property type="evidence" value="ECO:0007669"/>
    <property type="project" value="TreeGrafter"/>
</dbReference>
<evidence type="ECO:0000256" key="4">
    <source>
        <dbReference type="ARBA" id="ARBA00023015"/>
    </source>
</evidence>
<keyword evidence="4" id="KW-0805">Transcription regulation</keyword>
<comment type="cofactor">
    <cofactor evidence="7">
        <name>Zn(2+)</name>
        <dbReference type="ChEBI" id="CHEBI:29105"/>
    </cofactor>
    <text evidence="7">Binds 1 zinc ion per subunit.</text>
</comment>
<evidence type="ECO:0000256" key="6">
    <source>
        <dbReference type="ARBA" id="ARBA00023163"/>
    </source>
</evidence>
<dbReference type="GO" id="GO:0000976">
    <property type="term" value="F:transcription cis-regulatory region binding"/>
    <property type="evidence" value="ECO:0007669"/>
    <property type="project" value="TreeGrafter"/>
</dbReference>
<comment type="similarity">
    <text evidence="1">Belongs to the Fur family.</text>
</comment>
<dbReference type="PANTHER" id="PTHR33202:SF8">
    <property type="entry name" value="PEROXIDE-RESPONSIVE REPRESSOR PERR"/>
    <property type="match status" value="1"/>
</dbReference>
<dbReference type="RefSeq" id="WP_068701240.1">
    <property type="nucleotide sequence ID" value="NZ_BDCR01000001.1"/>
</dbReference>
<feature type="binding site" evidence="7">
    <location>
        <position position="131"/>
    </location>
    <ligand>
        <name>Zn(2+)</name>
        <dbReference type="ChEBI" id="CHEBI:29105"/>
    </ligand>
</feature>
<dbReference type="OrthoDB" id="594893at2"/>
<gene>
    <name evidence="9" type="ORF">PJIAN_1238</name>
</gene>
<feature type="binding site" evidence="7">
    <location>
        <position position="128"/>
    </location>
    <ligand>
        <name>Zn(2+)</name>
        <dbReference type="ChEBI" id="CHEBI:29105"/>
    </ligand>
</feature>
<dbReference type="InterPro" id="IPR043135">
    <property type="entry name" value="Fur_C"/>
</dbReference>
<dbReference type="Gene3D" id="1.10.10.10">
    <property type="entry name" value="Winged helix-like DNA-binding domain superfamily/Winged helix DNA-binding domain"/>
    <property type="match status" value="1"/>
</dbReference>
<keyword evidence="6" id="KW-0804">Transcription</keyword>
<protein>
    <submittedName>
        <fullName evidence="9">Fur family transcriptional regulator</fullName>
    </submittedName>
</protein>
<evidence type="ECO:0000256" key="1">
    <source>
        <dbReference type="ARBA" id="ARBA00007957"/>
    </source>
</evidence>
<dbReference type="STRING" id="681398.PJIAN_1238"/>
<dbReference type="EMBL" id="BDCR01000001">
    <property type="protein sequence ID" value="GAT61658.1"/>
    <property type="molecule type" value="Genomic_DNA"/>
</dbReference>
<feature type="binding site" evidence="8">
    <location>
        <position position="84"/>
    </location>
    <ligand>
        <name>Fe cation</name>
        <dbReference type="ChEBI" id="CHEBI:24875"/>
    </ligand>
</feature>
<dbReference type="InterPro" id="IPR002481">
    <property type="entry name" value="FUR"/>
</dbReference>
<keyword evidence="8" id="KW-0408">Iron</keyword>
<keyword evidence="3 7" id="KW-0862">Zinc</keyword>
<accession>A0A170YB65</accession>
<dbReference type="InterPro" id="IPR036388">
    <property type="entry name" value="WH-like_DNA-bd_sf"/>
</dbReference>
<evidence type="ECO:0000256" key="3">
    <source>
        <dbReference type="ARBA" id="ARBA00022833"/>
    </source>
</evidence>
<dbReference type="SUPFAM" id="SSF46785">
    <property type="entry name" value="Winged helix' DNA-binding domain"/>
    <property type="match status" value="1"/>
</dbReference>
<dbReference type="GO" id="GO:0008270">
    <property type="term" value="F:zinc ion binding"/>
    <property type="evidence" value="ECO:0007669"/>
    <property type="project" value="TreeGrafter"/>
</dbReference>
<keyword evidence="2" id="KW-0678">Repressor</keyword>
<keyword evidence="5" id="KW-0238">DNA-binding</keyword>
<evidence type="ECO:0000313" key="10">
    <source>
        <dbReference type="Proteomes" id="UP000076586"/>
    </source>
</evidence>
<dbReference type="CDD" id="cd07153">
    <property type="entry name" value="Fur_like"/>
    <property type="match status" value="1"/>
</dbReference>
<organism evidence="9 10">
    <name type="scientific">Paludibacter jiangxiensis</name>
    <dbReference type="NCBI Taxonomy" id="681398"/>
    <lineage>
        <taxon>Bacteria</taxon>
        <taxon>Pseudomonadati</taxon>
        <taxon>Bacteroidota</taxon>
        <taxon>Bacteroidia</taxon>
        <taxon>Bacteroidales</taxon>
        <taxon>Paludibacteraceae</taxon>
        <taxon>Paludibacter</taxon>
    </lineage>
</organism>
<evidence type="ECO:0000256" key="7">
    <source>
        <dbReference type="PIRSR" id="PIRSR602481-1"/>
    </source>
</evidence>
<dbReference type="Gene3D" id="3.30.1490.190">
    <property type="match status" value="1"/>
</dbReference>
<reference evidence="10" key="2">
    <citation type="journal article" date="2017" name="Genome Announc.">
        <title>Draft genome sequence of Paludibacter jiangxiensis NM7(T), a propionate-producing fermentative bacterium.</title>
        <authorList>
            <person name="Qiu Y.-L."/>
            <person name="Tourlousse D.M."/>
            <person name="Matsuura N."/>
            <person name="Ohashi A."/>
            <person name="Sekiguchi Y."/>
        </authorList>
    </citation>
    <scope>NUCLEOTIDE SEQUENCE [LARGE SCALE GENOMIC DNA]</scope>
    <source>
        <strain evidence="10">NM7</strain>
    </source>
</reference>